<feature type="transmembrane region" description="Helical" evidence="1">
    <location>
        <begin position="159"/>
        <end position="178"/>
    </location>
</feature>
<organism evidence="2 3">
    <name type="scientific">Nostocoides japonicum T1-X7</name>
    <dbReference type="NCBI Taxonomy" id="1194083"/>
    <lineage>
        <taxon>Bacteria</taxon>
        <taxon>Bacillati</taxon>
        <taxon>Actinomycetota</taxon>
        <taxon>Actinomycetes</taxon>
        <taxon>Micrococcales</taxon>
        <taxon>Intrasporangiaceae</taxon>
        <taxon>Nostocoides</taxon>
    </lineage>
</organism>
<name>A0A077M2K5_9MICO</name>
<dbReference type="Pfam" id="PF13687">
    <property type="entry name" value="DUF4153"/>
    <property type="match status" value="1"/>
</dbReference>
<feature type="transmembrane region" description="Helical" evidence="1">
    <location>
        <begin position="71"/>
        <end position="93"/>
    </location>
</feature>
<keyword evidence="1" id="KW-1133">Transmembrane helix</keyword>
<sequence length="370" mass="39452">MAWVAAGVRGLPLLGRTITATSRHRHLWAVVRTAALSLLVLVVFGALFSAADAVFGHWADALVPAIAWDTLLLRGFVWFVVGGVVLAGSYLALNPPRVDRLALPAGRPVARRWEWLVPVGVLLVLFAGFLAAQASAMWGGHEYLRRTTGLSYGDYVHQGFGQLVVVTVLTLVVIAVAARKAPRREPADRLTLRVVLGLLCVLTLVVVASALYRMHVYQVAYGFTTLRLVVDVFEAWLGLLVVLVLLGGVRLSGWWVPRAALISGAVLVLGLGLLNPDGFVARHNLERWHATGRLDAAYLASLGDDAAPTVAGSALPQELRACVLAQMAASHSADDVLSWNLGRARAAAVLPPASDTDPTCPELLLDTSAG</sequence>
<feature type="transmembrane region" description="Helical" evidence="1">
    <location>
        <begin position="232"/>
        <end position="249"/>
    </location>
</feature>
<dbReference type="InterPro" id="IPR025291">
    <property type="entry name" value="DUF4153"/>
</dbReference>
<feature type="transmembrane region" description="Helical" evidence="1">
    <location>
        <begin position="256"/>
        <end position="274"/>
    </location>
</feature>
<gene>
    <name evidence="2" type="ORF">BN12_2920003</name>
</gene>
<dbReference type="EMBL" id="CAJB01000215">
    <property type="protein sequence ID" value="CCH78460.1"/>
    <property type="molecule type" value="Genomic_DNA"/>
</dbReference>
<feature type="transmembrane region" description="Helical" evidence="1">
    <location>
        <begin position="190"/>
        <end position="212"/>
    </location>
</feature>
<feature type="transmembrane region" description="Helical" evidence="1">
    <location>
        <begin position="113"/>
        <end position="139"/>
    </location>
</feature>
<keyword evidence="3" id="KW-1185">Reference proteome</keyword>
<keyword evidence="1" id="KW-0812">Transmembrane</keyword>
<dbReference type="AlphaFoldDB" id="A0A077M2K5"/>
<evidence type="ECO:0000313" key="2">
    <source>
        <dbReference type="EMBL" id="CCH78460.1"/>
    </source>
</evidence>
<comment type="caution">
    <text evidence="2">The sequence shown here is derived from an EMBL/GenBank/DDBJ whole genome shotgun (WGS) entry which is preliminary data.</text>
</comment>
<dbReference type="STRING" id="1194083.BN12_2920003"/>
<proteinExistence type="predicted"/>
<dbReference type="Proteomes" id="UP000035721">
    <property type="component" value="Unassembled WGS sequence"/>
</dbReference>
<dbReference type="EC" id="2.7.13.3" evidence="2"/>
<keyword evidence="1" id="KW-0472">Membrane</keyword>
<evidence type="ECO:0000313" key="3">
    <source>
        <dbReference type="Proteomes" id="UP000035721"/>
    </source>
</evidence>
<dbReference type="GO" id="GO:0004673">
    <property type="term" value="F:protein histidine kinase activity"/>
    <property type="evidence" value="ECO:0007669"/>
    <property type="project" value="UniProtKB-EC"/>
</dbReference>
<protein>
    <submittedName>
        <fullName evidence="2">Sensor protein</fullName>
        <ecNumber evidence="2">2.7.13.3</ecNumber>
    </submittedName>
</protein>
<feature type="transmembrane region" description="Helical" evidence="1">
    <location>
        <begin position="29"/>
        <end position="51"/>
    </location>
</feature>
<reference evidence="2 3" key="1">
    <citation type="journal article" date="2013" name="ISME J.">
        <title>A metabolic model for members of the genus Tetrasphaera involved in enhanced biological phosphorus removal.</title>
        <authorList>
            <person name="Kristiansen R."/>
            <person name="Nguyen H.T.T."/>
            <person name="Saunders A.M."/>
            <person name="Nielsen J.L."/>
            <person name="Wimmer R."/>
            <person name="Le V.Q."/>
            <person name="McIlroy S.J."/>
            <person name="Petrovski S."/>
            <person name="Seviour R.J."/>
            <person name="Calteau A."/>
            <person name="Nielsen K.L."/>
            <person name="Nielsen P.H."/>
        </authorList>
    </citation>
    <scope>NUCLEOTIDE SEQUENCE [LARGE SCALE GENOMIC DNA]</scope>
    <source>
        <strain evidence="2 3">T1-X7</strain>
    </source>
</reference>
<evidence type="ECO:0000256" key="1">
    <source>
        <dbReference type="SAM" id="Phobius"/>
    </source>
</evidence>
<keyword evidence="2" id="KW-0808">Transferase</keyword>
<accession>A0A077M2K5</accession>